<name>A0A412PFQ8_9FIRM</name>
<organism evidence="3 4">
    <name type="scientific">Solobacterium moorei</name>
    <dbReference type="NCBI Taxonomy" id="102148"/>
    <lineage>
        <taxon>Bacteria</taxon>
        <taxon>Bacillati</taxon>
        <taxon>Bacillota</taxon>
        <taxon>Erysipelotrichia</taxon>
        <taxon>Erysipelotrichales</taxon>
        <taxon>Erysipelotrichaceae</taxon>
        <taxon>Solobacterium</taxon>
    </lineage>
</organism>
<dbReference type="Proteomes" id="UP000284731">
    <property type="component" value="Unassembled WGS sequence"/>
</dbReference>
<accession>A0A412PFQ8</accession>
<sequence length="247" mass="29454">MLVKIKISLCLLLVVFGICVYARKWRLLENEQEKILNLTEKLQLQNVKDIIRFNTHAWNDLKKRNPDFWAWVYWQGEIVSQPVVIDTGGKEYLYRNFDGEPSMSGTPMIFETKSKNKIIYGHHVGYGTENAVFTRLAELTDKKLFYEYQIFYLCMQDRIEEYRVFSITIKNKELDWNYQQKEFTSVDKFYEWIADAKRVALIYDTDLKPKYNDDFVTIQTCLDAYSSKRVILLALKTREYTIEDDSF</sequence>
<dbReference type="AlphaFoldDB" id="A0A412PFQ8"/>
<evidence type="ECO:0000256" key="2">
    <source>
        <dbReference type="PIRSR" id="PIRSR605754-1"/>
    </source>
</evidence>
<dbReference type="Gene3D" id="2.40.260.10">
    <property type="entry name" value="Sortase"/>
    <property type="match status" value="1"/>
</dbReference>
<feature type="active site" description="Acyl-thioester intermediate" evidence="2">
    <location>
        <position position="221"/>
    </location>
</feature>
<evidence type="ECO:0000313" key="4">
    <source>
        <dbReference type="Proteomes" id="UP000284731"/>
    </source>
</evidence>
<dbReference type="GO" id="GO:0016787">
    <property type="term" value="F:hydrolase activity"/>
    <property type="evidence" value="ECO:0007669"/>
    <property type="project" value="UniProtKB-KW"/>
</dbReference>
<dbReference type="InterPro" id="IPR023365">
    <property type="entry name" value="Sortase_dom-sf"/>
</dbReference>
<evidence type="ECO:0000313" key="3">
    <source>
        <dbReference type="EMBL" id="RGT56469.1"/>
    </source>
</evidence>
<comment type="caution">
    <text evidence="3">The sequence shown here is derived from an EMBL/GenBank/DDBJ whole genome shotgun (WGS) entry which is preliminary data.</text>
</comment>
<evidence type="ECO:0000256" key="1">
    <source>
        <dbReference type="ARBA" id="ARBA00022801"/>
    </source>
</evidence>
<protein>
    <submittedName>
        <fullName evidence="3">Class B sortase</fullName>
    </submittedName>
</protein>
<keyword evidence="1" id="KW-0378">Hydrolase</keyword>
<dbReference type="SUPFAM" id="SSF63817">
    <property type="entry name" value="Sortase"/>
    <property type="match status" value="1"/>
</dbReference>
<dbReference type="Pfam" id="PF04203">
    <property type="entry name" value="Sortase"/>
    <property type="match status" value="1"/>
</dbReference>
<dbReference type="InterPro" id="IPR005754">
    <property type="entry name" value="Sortase"/>
</dbReference>
<dbReference type="CDD" id="cd05826">
    <property type="entry name" value="Sortase_B"/>
    <property type="match status" value="1"/>
</dbReference>
<gene>
    <name evidence="3" type="ORF">DWX20_06670</name>
</gene>
<dbReference type="EMBL" id="QRWX01000002">
    <property type="protein sequence ID" value="RGT56469.1"/>
    <property type="molecule type" value="Genomic_DNA"/>
</dbReference>
<reference evidence="3 4" key="1">
    <citation type="submission" date="2018-08" db="EMBL/GenBank/DDBJ databases">
        <title>A genome reference for cultivated species of the human gut microbiota.</title>
        <authorList>
            <person name="Zou Y."/>
            <person name="Xue W."/>
            <person name="Luo G."/>
        </authorList>
    </citation>
    <scope>NUCLEOTIDE SEQUENCE [LARGE SCALE GENOMIC DNA]</scope>
    <source>
        <strain evidence="3 4">AF18-46</strain>
    </source>
</reference>
<dbReference type="InterPro" id="IPR009835">
    <property type="entry name" value="SrtB"/>
</dbReference>
<proteinExistence type="predicted"/>
<feature type="active site" description="Proton donor/acceptor" evidence="2">
    <location>
        <position position="122"/>
    </location>
</feature>